<dbReference type="EMBL" id="CP144699">
    <property type="protein sequence ID" value="WVZ19720.1"/>
    <property type="molecule type" value="Genomic_DNA"/>
</dbReference>
<gene>
    <name evidence="2" type="ORF">V8G54_007042</name>
</gene>
<organism evidence="2 3">
    <name type="scientific">Vigna mungo</name>
    <name type="common">Black gram</name>
    <name type="synonym">Phaseolus mungo</name>
    <dbReference type="NCBI Taxonomy" id="3915"/>
    <lineage>
        <taxon>Eukaryota</taxon>
        <taxon>Viridiplantae</taxon>
        <taxon>Streptophyta</taxon>
        <taxon>Embryophyta</taxon>
        <taxon>Tracheophyta</taxon>
        <taxon>Spermatophyta</taxon>
        <taxon>Magnoliopsida</taxon>
        <taxon>eudicotyledons</taxon>
        <taxon>Gunneridae</taxon>
        <taxon>Pentapetalae</taxon>
        <taxon>rosids</taxon>
        <taxon>fabids</taxon>
        <taxon>Fabales</taxon>
        <taxon>Fabaceae</taxon>
        <taxon>Papilionoideae</taxon>
        <taxon>50 kb inversion clade</taxon>
        <taxon>NPAAA clade</taxon>
        <taxon>indigoferoid/millettioid clade</taxon>
        <taxon>Phaseoleae</taxon>
        <taxon>Vigna</taxon>
    </lineage>
</organism>
<reference evidence="2 3" key="1">
    <citation type="journal article" date="2023" name="Life. Sci Alliance">
        <title>Evolutionary insights into 3D genome organization and epigenetic landscape of Vigna mungo.</title>
        <authorList>
            <person name="Junaid A."/>
            <person name="Singh B."/>
            <person name="Bhatia S."/>
        </authorList>
    </citation>
    <scope>NUCLEOTIDE SEQUENCE [LARGE SCALE GENOMIC DNA]</scope>
    <source>
        <strain evidence="2">Urdbean</strain>
    </source>
</reference>
<proteinExistence type="predicted"/>
<sequence>MKTSKITLKRQGLTLGNRSEILVHKTEILAFKKEREKKRISSYRQCRWLQRSQNQHGNGHSRRDPSRKRGSWQGEWPQPSPEAHTKPIITLPLRPYCSSPIEQEEENGE</sequence>
<keyword evidence="3" id="KW-1185">Reference proteome</keyword>
<protein>
    <submittedName>
        <fullName evidence="2">Uncharacterized protein</fullName>
    </submittedName>
</protein>
<evidence type="ECO:0000313" key="2">
    <source>
        <dbReference type="EMBL" id="WVZ19720.1"/>
    </source>
</evidence>
<dbReference type="Proteomes" id="UP001374535">
    <property type="component" value="Chromosome 2"/>
</dbReference>
<feature type="region of interest" description="Disordered" evidence="1">
    <location>
        <begin position="46"/>
        <end position="109"/>
    </location>
</feature>
<name>A0AAQ3P2K1_VIGMU</name>
<dbReference type="AlphaFoldDB" id="A0AAQ3P2K1"/>
<accession>A0AAQ3P2K1</accession>
<evidence type="ECO:0000256" key="1">
    <source>
        <dbReference type="SAM" id="MobiDB-lite"/>
    </source>
</evidence>
<evidence type="ECO:0000313" key="3">
    <source>
        <dbReference type="Proteomes" id="UP001374535"/>
    </source>
</evidence>